<sequence length="40" mass="4395">MYQKTQKPCSRGVLAVRQDLSSKAGNNPQFQSVVSTHTCV</sequence>
<protein>
    <submittedName>
        <fullName evidence="1">Uncharacterized protein</fullName>
    </submittedName>
</protein>
<accession>A0A0A9EK27</accession>
<reference evidence="1" key="2">
    <citation type="journal article" date="2015" name="Data Brief">
        <title>Shoot transcriptome of the giant reed, Arundo donax.</title>
        <authorList>
            <person name="Barrero R.A."/>
            <person name="Guerrero F.D."/>
            <person name="Moolhuijzen P."/>
            <person name="Goolsby J.A."/>
            <person name="Tidwell J."/>
            <person name="Bellgard S.E."/>
            <person name="Bellgard M.I."/>
        </authorList>
    </citation>
    <scope>NUCLEOTIDE SEQUENCE</scope>
    <source>
        <tissue evidence="1">Shoot tissue taken approximately 20 cm above the soil surface</tissue>
    </source>
</reference>
<organism evidence="1">
    <name type="scientific">Arundo donax</name>
    <name type="common">Giant reed</name>
    <name type="synonym">Donax arundinaceus</name>
    <dbReference type="NCBI Taxonomy" id="35708"/>
    <lineage>
        <taxon>Eukaryota</taxon>
        <taxon>Viridiplantae</taxon>
        <taxon>Streptophyta</taxon>
        <taxon>Embryophyta</taxon>
        <taxon>Tracheophyta</taxon>
        <taxon>Spermatophyta</taxon>
        <taxon>Magnoliopsida</taxon>
        <taxon>Liliopsida</taxon>
        <taxon>Poales</taxon>
        <taxon>Poaceae</taxon>
        <taxon>PACMAD clade</taxon>
        <taxon>Arundinoideae</taxon>
        <taxon>Arundineae</taxon>
        <taxon>Arundo</taxon>
    </lineage>
</organism>
<reference evidence="1" key="1">
    <citation type="submission" date="2014-09" db="EMBL/GenBank/DDBJ databases">
        <authorList>
            <person name="Magalhaes I.L.F."/>
            <person name="Oliveira U."/>
            <person name="Santos F.R."/>
            <person name="Vidigal T.H.D.A."/>
            <person name="Brescovit A.D."/>
            <person name="Santos A.J."/>
        </authorList>
    </citation>
    <scope>NUCLEOTIDE SEQUENCE</scope>
    <source>
        <tissue evidence="1">Shoot tissue taken approximately 20 cm above the soil surface</tissue>
    </source>
</reference>
<proteinExistence type="predicted"/>
<dbReference type="AlphaFoldDB" id="A0A0A9EK27"/>
<evidence type="ECO:0000313" key="1">
    <source>
        <dbReference type="EMBL" id="JAD99368.1"/>
    </source>
</evidence>
<name>A0A0A9EK27_ARUDO</name>
<dbReference type="EMBL" id="GBRH01198527">
    <property type="protein sequence ID" value="JAD99368.1"/>
    <property type="molecule type" value="Transcribed_RNA"/>
</dbReference>